<sequence>MKRTYPNALFLACVIMGLVALGQTAAAEEPAEKPAAEIPRRWVLIACGLPGDDAHRTRLTEACRQLIAGAEATLGARPEQIRVLAGDETMRQELADDVASVGICTKETMPSTLAELGQLANQEDGCWVILLGHANLYGLESKFNVSGPDFHQGEFAQWAEAITCQEQVFWLTMPVSGFWLKPLAADSRVILSATQADLEYTGTEMPYALASHLAGAGDHYPLEDVDQDGTLSLLDLYLGVNLEVDAVFKTLDRLQTEHALLEDNGDGRGKEVQLPYLPVIAEPAEETPADDEEAGNEDDPEAPEDEPASEEEPQPEEATPTNPFGVRPTVTTRLESNMDGYRAQRIRLRSSL</sequence>
<dbReference type="OrthoDB" id="276312at2"/>
<dbReference type="AlphaFoldDB" id="A0A368KMK4"/>
<dbReference type="InterPro" id="IPR018247">
    <property type="entry name" value="EF_Hand_1_Ca_BS"/>
</dbReference>
<evidence type="ECO:0000256" key="2">
    <source>
        <dbReference type="SAM" id="SignalP"/>
    </source>
</evidence>
<gene>
    <name evidence="3" type="ORF">DTL42_18740</name>
</gene>
<accession>A0A368KMK4</accession>
<dbReference type="RefSeq" id="WP_114370834.1">
    <property type="nucleotide sequence ID" value="NZ_QPEX01000038.1"/>
</dbReference>
<evidence type="ECO:0000313" key="4">
    <source>
        <dbReference type="Proteomes" id="UP000253562"/>
    </source>
</evidence>
<dbReference type="Proteomes" id="UP000253562">
    <property type="component" value="Unassembled WGS sequence"/>
</dbReference>
<evidence type="ECO:0000256" key="1">
    <source>
        <dbReference type="SAM" id="MobiDB-lite"/>
    </source>
</evidence>
<keyword evidence="2" id="KW-0732">Signal</keyword>
<comment type="caution">
    <text evidence="3">The sequence shown here is derived from an EMBL/GenBank/DDBJ whole genome shotgun (WGS) entry which is preliminary data.</text>
</comment>
<reference evidence="3 4" key="1">
    <citation type="submission" date="2018-07" db="EMBL/GenBank/DDBJ databases">
        <title>Comparative genomes isolates from brazilian mangrove.</title>
        <authorList>
            <person name="De Araujo J.E."/>
            <person name="Taketani R.G."/>
            <person name="Silva M.C.P."/>
            <person name="Lourenco M.V."/>
            <person name="Oliveira V.M."/>
            <person name="Andreote F.D."/>
        </authorList>
    </citation>
    <scope>NUCLEOTIDE SEQUENCE [LARGE SCALE GENOMIC DNA]</scope>
    <source>
        <strain evidence="3 4">HEX PRIS-MGV</strain>
    </source>
</reference>
<dbReference type="PROSITE" id="PS00018">
    <property type="entry name" value="EF_HAND_1"/>
    <property type="match status" value="1"/>
</dbReference>
<name>A0A368KMK4_9BACT</name>
<feature type="chain" id="PRO_5016892482" evidence="2">
    <location>
        <begin position="27"/>
        <end position="352"/>
    </location>
</feature>
<feature type="region of interest" description="Disordered" evidence="1">
    <location>
        <begin position="286"/>
        <end position="352"/>
    </location>
</feature>
<organism evidence="3 4">
    <name type="scientific">Bremerella cremea</name>
    <dbReference type="NCBI Taxonomy" id="1031537"/>
    <lineage>
        <taxon>Bacteria</taxon>
        <taxon>Pseudomonadati</taxon>
        <taxon>Planctomycetota</taxon>
        <taxon>Planctomycetia</taxon>
        <taxon>Pirellulales</taxon>
        <taxon>Pirellulaceae</taxon>
        <taxon>Bremerella</taxon>
    </lineage>
</organism>
<proteinExistence type="predicted"/>
<protein>
    <submittedName>
        <fullName evidence="3">Uncharacterized protein</fullName>
    </submittedName>
</protein>
<feature type="compositionally biased region" description="Acidic residues" evidence="1">
    <location>
        <begin position="286"/>
        <end position="315"/>
    </location>
</feature>
<feature type="signal peptide" evidence="2">
    <location>
        <begin position="1"/>
        <end position="26"/>
    </location>
</feature>
<evidence type="ECO:0000313" key="3">
    <source>
        <dbReference type="EMBL" id="RCS43535.1"/>
    </source>
</evidence>
<dbReference type="EMBL" id="QPEX01000038">
    <property type="protein sequence ID" value="RCS43535.1"/>
    <property type="molecule type" value="Genomic_DNA"/>
</dbReference>